<evidence type="ECO:0000259" key="5">
    <source>
        <dbReference type="Pfam" id="PF04542"/>
    </source>
</evidence>
<keyword evidence="2" id="KW-0805">Transcription regulation</keyword>
<dbReference type="InterPro" id="IPR013325">
    <property type="entry name" value="RNA_pol_sigma_r2"/>
</dbReference>
<keyword evidence="4" id="KW-0804">Transcription</keyword>
<evidence type="ECO:0000259" key="6">
    <source>
        <dbReference type="Pfam" id="PF08281"/>
    </source>
</evidence>
<evidence type="ECO:0000256" key="2">
    <source>
        <dbReference type="ARBA" id="ARBA00023015"/>
    </source>
</evidence>
<comment type="similarity">
    <text evidence="1">Belongs to the sigma-70 factor family. ECF subfamily.</text>
</comment>
<dbReference type="RefSeq" id="WP_062653670.1">
    <property type="nucleotide sequence ID" value="NZ_LPUR01000019.1"/>
</dbReference>
<dbReference type="PANTHER" id="PTHR43133:SF60">
    <property type="entry name" value="RNA POLYMERASE SIGMA FACTOR SIGV"/>
    <property type="match status" value="1"/>
</dbReference>
<organism evidence="7 8">
    <name type="scientific">Chryseobacterium kwangjuense</name>
    <dbReference type="NCBI Taxonomy" id="267125"/>
    <lineage>
        <taxon>Bacteria</taxon>
        <taxon>Pseudomonadati</taxon>
        <taxon>Bacteroidota</taxon>
        <taxon>Flavobacteriia</taxon>
        <taxon>Flavobacteriales</taxon>
        <taxon>Weeksellaceae</taxon>
        <taxon>Chryseobacterium group</taxon>
        <taxon>Chryseobacterium</taxon>
    </lineage>
</organism>
<protein>
    <submittedName>
        <fullName evidence="7">RNA polymerase subunit sigma-24</fullName>
    </submittedName>
</protein>
<dbReference type="GO" id="GO:0016987">
    <property type="term" value="F:sigma factor activity"/>
    <property type="evidence" value="ECO:0007669"/>
    <property type="project" value="UniProtKB-KW"/>
</dbReference>
<gene>
    <name evidence="7" type="ORF">AU378_20965</name>
</gene>
<dbReference type="Proteomes" id="UP000070513">
    <property type="component" value="Unassembled WGS sequence"/>
</dbReference>
<evidence type="ECO:0000256" key="4">
    <source>
        <dbReference type="ARBA" id="ARBA00023163"/>
    </source>
</evidence>
<accession>A0A135W2F9</accession>
<dbReference type="SUPFAM" id="SSF88659">
    <property type="entry name" value="Sigma3 and sigma4 domains of RNA polymerase sigma factors"/>
    <property type="match status" value="1"/>
</dbReference>
<name>A0A135W2F9_9FLAO</name>
<dbReference type="InterPro" id="IPR013324">
    <property type="entry name" value="RNA_pol_sigma_r3/r4-like"/>
</dbReference>
<proteinExistence type="inferred from homology"/>
<sequence>MNDEQLFQLIQKAKEKDQKAQTRLINVFWVDVFSFVMKKVRDENDADEITVNVFSKVLSKLDMFDPHFQFKTWILTIAQNTVIDFWRKKSRENQDPTEHLDEVKNQFAKSPEELMISDEEQKKIIKTIESLDANYQDIIRLRFFEEKSIKEIAEELGISVANTKVRVMRAKKVLAELLKNNDFDDD</sequence>
<dbReference type="Pfam" id="PF08281">
    <property type="entry name" value="Sigma70_r4_2"/>
    <property type="match status" value="1"/>
</dbReference>
<dbReference type="GO" id="GO:0003677">
    <property type="term" value="F:DNA binding"/>
    <property type="evidence" value="ECO:0007669"/>
    <property type="project" value="InterPro"/>
</dbReference>
<comment type="caution">
    <text evidence="7">The sequence shown here is derived from an EMBL/GenBank/DDBJ whole genome shotgun (WGS) entry which is preliminary data.</text>
</comment>
<dbReference type="InterPro" id="IPR014284">
    <property type="entry name" value="RNA_pol_sigma-70_dom"/>
</dbReference>
<dbReference type="AlphaFoldDB" id="A0A135W2F9"/>
<dbReference type="InterPro" id="IPR013249">
    <property type="entry name" value="RNA_pol_sigma70_r4_t2"/>
</dbReference>
<dbReference type="SUPFAM" id="SSF88946">
    <property type="entry name" value="Sigma2 domain of RNA polymerase sigma factors"/>
    <property type="match status" value="1"/>
</dbReference>
<dbReference type="InterPro" id="IPR007627">
    <property type="entry name" value="RNA_pol_sigma70_r2"/>
</dbReference>
<dbReference type="Pfam" id="PF04542">
    <property type="entry name" value="Sigma70_r2"/>
    <property type="match status" value="1"/>
</dbReference>
<dbReference type="NCBIfam" id="TIGR02937">
    <property type="entry name" value="sigma70-ECF"/>
    <property type="match status" value="1"/>
</dbReference>
<evidence type="ECO:0000256" key="3">
    <source>
        <dbReference type="ARBA" id="ARBA00023082"/>
    </source>
</evidence>
<dbReference type="GO" id="GO:0006352">
    <property type="term" value="P:DNA-templated transcription initiation"/>
    <property type="evidence" value="ECO:0007669"/>
    <property type="project" value="InterPro"/>
</dbReference>
<dbReference type="InterPro" id="IPR036388">
    <property type="entry name" value="WH-like_DNA-bd_sf"/>
</dbReference>
<dbReference type="PANTHER" id="PTHR43133">
    <property type="entry name" value="RNA POLYMERASE ECF-TYPE SIGMA FACTO"/>
    <property type="match status" value="1"/>
</dbReference>
<dbReference type="InterPro" id="IPR039425">
    <property type="entry name" value="RNA_pol_sigma-70-like"/>
</dbReference>
<reference evidence="7 8" key="2">
    <citation type="journal article" date="2016" name="Genome Announc.">
        <title>Draft Genome Sequence of a Biocontrol Rhizobacterium, Chryseobacterium kwangjuense Strain KJ1R5, Isolated from Pepper (Capsicum annuum).</title>
        <authorList>
            <person name="Jeong J.J."/>
            <person name="Park H."/>
            <person name="Park B.H."/>
            <person name="Mannaa M."/>
            <person name="Sang M.K."/>
            <person name="Choi I.G."/>
            <person name="Kim K.D."/>
        </authorList>
    </citation>
    <scope>NUCLEOTIDE SEQUENCE [LARGE SCALE GENOMIC DNA]</scope>
    <source>
        <strain evidence="7 8">KJ1R5</strain>
    </source>
</reference>
<dbReference type="CDD" id="cd06171">
    <property type="entry name" value="Sigma70_r4"/>
    <property type="match status" value="1"/>
</dbReference>
<evidence type="ECO:0000313" key="8">
    <source>
        <dbReference type="Proteomes" id="UP000070513"/>
    </source>
</evidence>
<keyword evidence="3" id="KW-0731">Sigma factor</keyword>
<dbReference type="Gene3D" id="1.10.10.10">
    <property type="entry name" value="Winged helix-like DNA-binding domain superfamily/Winged helix DNA-binding domain"/>
    <property type="match status" value="1"/>
</dbReference>
<evidence type="ECO:0000313" key="7">
    <source>
        <dbReference type="EMBL" id="KXH79124.1"/>
    </source>
</evidence>
<dbReference type="OrthoDB" id="9785675at2"/>
<dbReference type="Gene3D" id="1.10.1740.10">
    <property type="match status" value="1"/>
</dbReference>
<evidence type="ECO:0000256" key="1">
    <source>
        <dbReference type="ARBA" id="ARBA00010641"/>
    </source>
</evidence>
<dbReference type="EMBL" id="LPUR01000019">
    <property type="protein sequence ID" value="KXH79124.1"/>
    <property type="molecule type" value="Genomic_DNA"/>
</dbReference>
<feature type="domain" description="RNA polymerase sigma factor 70 region 4 type 2" evidence="6">
    <location>
        <begin position="123"/>
        <end position="172"/>
    </location>
</feature>
<reference evidence="8" key="1">
    <citation type="submission" date="2015-12" db="EMBL/GenBank/DDBJ databases">
        <title>Genome sequence of a biocontrol rhizobacterium Chryseobacterium kwangjuense strain KJ1R5 isolated from pepper (Capsicum annuum L.).</title>
        <authorList>
            <person name="Jeong J.-J."/>
            <person name="Park H."/>
            <person name="Mannaa M."/>
            <person name="Sang M.K."/>
            <person name="Choi I.-G."/>
            <person name="Kim K.D."/>
        </authorList>
    </citation>
    <scope>NUCLEOTIDE SEQUENCE [LARGE SCALE GENOMIC DNA]</scope>
    <source>
        <strain evidence="8">KJ1R5</strain>
    </source>
</reference>
<feature type="domain" description="RNA polymerase sigma-70 region 2" evidence="5">
    <location>
        <begin position="31"/>
        <end position="91"/>
    </location>
</feature>